<sequence>MDVKKKITAIINATNLENFLFTIHIPSCYHNKSCSKAASLNILLLGNLIIIKLIININYQISNIWAENFYA</sequence>
<gene>
    <name evidence="2" type="ORF">CDQ84_15390</name>
</gene>
<evidence type="ECO:0000313" key="2">
    <source>
        <dbReference type="EMBL" id="PNT96365.1"/>
    </source>
</evidence>
<accession>A0A2K2FC65</accession>
<keyword evidence="1" id="KW-0472">Membrane</keyword>
<dbReference type="AlphaFoldDB" id="A0A2K2FC65"/>
<comment type="caution">
    <text evidence="2">The sequence shown here is derived from an EMBL/GenBank/DDBJ whole genome shotgun (WGS) entry which is preliminary data.</text>
</comment>
<dbReference type="KEGG" id="cthd:CDO33_10260"/>
<feature type="transmembrane region" description="Helical" evidence="1">
    <location>
        <begin position="40"/>
        <end position="61"/>
    </location>
</feature>
<organism evidence="2 3">
    <name type="scientific">Clostridium thermosuccinogenes</name>
    <dbReference type="NCBI Taxonomy" id="84032"/>
    <lineage>
        <taxon>Bacteria</taxon>
        <taxon>Bacillati</taxon>
        <taxon>Bacillota</taxon>
        <taxon>Clostridia</taxon>
        <taxon>Eubacteriales</taxon>
        <taxon>Clostridiaceae</taxon>
        <taxon>Clostridium</taxon>
    </lineage>
</organism>
<proteinExistence type="predicted"/>
<keyword evidence="1" id="KW-1133">Transmembrane helix</keyword>
<evidence type="ECO:0000313" key="3">
    <source>
        <dbReference type="Proteomes" id="UP000236151"/>
    </source>
</evidence>
<evidence type="ECO:0000256" key="1">
    <source>
        <dbReference type="SAM" id="Phobius"/>
    </source>
</evidence>
<dbReference type="Proteomes" id="UP000236151">
    <property type="component" value="Unassembled WGS sequence"/>
</dbReference>
<reference evidence="2 3" key="1">
    <citation type="submission" date="2017-06" db="EMBL/GenBank/DDBJ databases">
        <title>Investigating the central metabolism of Clostridium thermosuccinogenes.</title>
        <authorList>
            <person name="Koendjbiharie J.G."/>
            <person name="van Kranenburg R."/>
        </authorList>
    </citation>
    <scope>NUCLEOTIDE SEQUENCE [LARGE SCALE GENOMIC DNA]</scope>
    <source>
        <strain evidence="2 3">DSM 5806</strain>
    </source>
</reference>
<protein>
    <submittedName>
        <fullName evidence="2">Uncharacterized protein</fullName>
    </submittedName>
</protein>
<keyword evidence="1" id="KW-0812">Transmembrane</keyword>
<keyword evidence="3" id="KW-1185">Reference proteome</keyword>
<name>A0A2K2FC65_9CLOT</name>
<dbReference type="EMBL" id="NIOJ01000050">
    <property type="protein sequence ID" value="PNT96365.1"/>
    <property type="molecule type" value="Genomic_DNA"/>
</dbReference>